<keyword evidence="1" id="KW-1133">Transmembrane helix</keyword>
<dbReference type="Gene3D" id="2.60.40.420">
    <property type="entry name" value="Cupredoxins - blue copper proteins"/>
    <property type="match status" value="1"/>
</dbReference>
<dbReference type="AlphaFoldDB" id="A0A166TLV5"/>
<feature type="transmembrane region" description="Helical" evidence="1">
    <location>
        <begin position="128"/>
        <end position="151"/>
    </location>
</feature>
<name>A0A166TLV5_9CLOT</name>
<feature type="transmembrane region" description="Helical" evidence="1">
    <location>
        <begin position="228"/>
        <end position="251"/>
    </location>
</feature>
<organism evidence="3 5">
    <name type="scientific">Clostridium coskatii</name>
    <dbReference type="NCBI Taxonomy" id="1705578"/>
    <lineage>
        <taxon>Bacteria</taxon>
        <taxon>Bacillati</taxon>
        <taxon>Bacillota</taxon>
        <taxon>Clostridia</taxon>
        <taxon>Eubacteriales</taxon>
        <taxon>Clostridiaceae</taxon>
        <taxon>Clostridium</taxon>
    </lineage>
</organism>
<dbReference type="InterPro" id="IPR039447">
    <property type="entry name" value="UreH-like_TM_dom"/>
</dbReference>
<evidence type="ECO:0000313" key="5">
    <source>
        <dbReference type="Proteomes" id="UP000077384"/>
    </source>
</evidence>
<dbReference type="PANTHER" id="PTHR42208">
    <property type="entry name" value="HEAVY METAL TRANSPORTER-RELATED"/>
    <property type="match status" value="1"/>
</dbReference>
<protein>
    <recommendedName>
        <fullName evidence="2">Urease accessory protein UreH-like transmembrane domain-containing protein</fullName>
    </recommendedName>
</protein>
<dbReference type="PATRIC" id="fig|1705578.3.peg.3831"/>
<keyword evidence="6" id="KW-1185">Reference proteome</keyword>
<reference evidence="4 6" key="2">
    <citation type="journal article" date="2016" name="Front. Microbiol.">
        <title>Industrial Acetogenic Biocatalysts: A Comparative Metabolic and Genomic Analysis.</title>
        <authorList>
            <person name="Bengelsdorf F."/>
            <person name="Poehlein A."/>
            <person name="Sonja S."/>
            <person name="Erz C."/>
            <person name="Hummel T."/>
            <person name="Hoffmeister S."/>
            <person name="Daniel R."/>
            <person name="Durre P."/>
        </authorList>
    </citation>
    <scope>NUCLEOTIDE SEQUENCE [LARGE SCALE GENOMIC DNA]</scope>
    <source>
        <strain evidence="4 6">PTA-10522</strain>
    </source>
</reference>
<dbReference type="EMBL" id="LROR01000038">
    <property type="protein sequence ID" value="OBR95178.1"/>
    <property type="molecule type" value="Genomic_DNA"/>
</dbReference>
<evidence type="ECO:0000313" key="3">
    <source>
        <dbReference type="EMBL" id="OAA93850.1"/>
    </source>
</evidence>
<dbReference type="RefSeq" id="WP_063600544.1">
    <property type="nucleotide sequence ID" value="NZ_LITQ01000009.1"/>
</dbReference>
<accession>A0A166TLV5</accession>
<feature type="domain" description="Urease accessory protein UreH-like transmembrane" evidence="2">
    <location>
        <begin position="77"/>
        <end position="278"/>
    </location>
</feature>
<dbReference type="Proteomes" id="UP000077384">
    <property type="component" value="Unassembled WGS sequence"/>
</dbReference>
<feature type="transmembrane region" description="Helical" evidence="1">
    <location>
        <begin position="263"/>
        <end position="289"/>
    </location>
</feature>
<proteinExistence type="predicted"/>
<dbReference type="InterPro" id="IPR008972">
    <property type="entry name" value="Cupredoxin"/>
</dbReference>
<reference evidence="3 5" key="1">
    <citation type="journal article" date="2015" name="Biotechnol. Bioeng.">
        <title>Genome sequence and phenotypic characterization of Caulobacter segnis.</title>
        <authorList>
            <person name="Patel S."/>
            <person name="Fletcher B."/>
            <person name="Scott D.C."/>
            <person name="Ely B."/>
        </authorList>
    </citation>
    <scope>NUCLEOTIDE SEQUENCE [LARGE SCALE GENOMIC DNA]</scope>
    <source>
        <strain evidence="3 5">PS02</strain>
    </source>
</reference>
<dbReference type="PANTHER" id="PTHR42208:SF1">
    <property type="entry name" value="HEAVY METAL TRANSPORTER"/>
    <property type="match status" value="1"/>
</dbReference>
<sequence>MAKNSIKDINVNQYNAENAKKNGNNLVMVVVVPISIIIMFIIILTTIFKINILEFFKNLFLLKYLPKLGNNSSYVLLFAFGVLTSFHCIGMCGGIAISQCVKRNEIKLKNGKPYIAFIPSFLYNTGRVISYTIVGGIVGGLGRIISFSGIFSGIVPIIGGIFMIIMAINLLGAFRILRKLNITAPTFVAKKIYKKNNYGPIIVGLLTGLMPCGPLQIVQLYALATKSVLLGAASMFFFSIGTVPIVFAFGAANTIINRKFSTVILKVSAVLVLTLGVVMIGRGLSLYGVSLGMDSMVSKSGQGYSVLQGNVQAVKTEVGSDSFPPIEVVKGVHVKWNVHVDKKNFNECNKAIQIPKYKIKKSLVVGDNIIEFTPNEDGQFIYTCWMGMIKSKIIVVDNLGKLKQDQIKDAK</sequence>
<dbReference type="Pfam" id="PF13386">
    <property type="entry name" value="DsbD_2"/>
    <property type="match status" value="1"/>
</dbReference>
<evidence type="ECO:0000313" key="4">
    <source>
        <dbReference type="EMBL" id="OBR95178.1"/>
    </source>
</evidence>
<feature type="transmembrane region" description="Helical" evidence="1">
    <location>
        <begin position="157"/>
        <end position="177"/>
    </location>
</feature>
<evidence type="ECO:0000259" key="2">
    <source>
        <dbReference type="Pfam" id="PF13386"/>
    </source>
</evidence>
<evidence type="ECO:0000256" key="1">
    <source>
        <dbReference type="SAM" id="Phobius"/>
    </source>
</evidence>
<keyword evidence="1" id="KW-0812">Transmembrane</keyword>
<feature type="transmembrane region" description="Helical" evidence="1">
    <location>
        <begin position="73"/>
        <end position="97"/>
    </location>
</feature>
<gene>
    <name evidence="4" type="ORF">CLCOS_15020</name>
    <name evidence="3" type="ORF">WX73_03760</name>
</gene>
<feature type="transmembrane region" description="Helical" evidence="1">
    <location>
        <begin position="198"/>
        <end position="222"/>
    </location>
</feature>
<comment type="caution">
    <text evidence="3">The sequence shown here is derived from an EMBL/GenBank/DDBJ whole genome shotgun (WGS) entry which is preliminary data.</text>
</comment>
<dbReference type="EMBL" id="LITQ01000009">
    <property type="protein sequence ID" value="OAA93850.1"/>
    <property type="molecule type" value="Genomic_DNA"/>
</dbReference>
<feature type="transmembrane region" description="Helical" evidence="1">
    <location>
        <begin position="26"/>
        <end position="53"/>
    </location>
</feature>
<keyword evidence="1" id="KW-0472">Membrane</keyword>
<dbReference type="Proteomes" id="UP000093694">
    <property type="component" value="Unassembled WGS sequence"/>
</dbReference>
<evidence type="ECO:0000313" key="6">
    <source>
        <dbReference type="Proteomes" id="UP000093694"/>
    </source>
</evidence>